<dbReference type="EMBL" id="FSRC01000002">
    <property type="protein sequence ID" value="SIO06232.1"/>
    <property type="molecule type" value="Genomic_DNA"/>
</dbReference>
<keyword evidence="2" id="KW-1185">Reference proteome</keyword>
<accession>A0A1N6GFP7</accession>
<sequence length="429" mass="49458">MRKAIIPIFLMIIFSCSQKEETKVKGPKQANLISKAASILPDPEPVDSIISIELAKEEPPKEPELVVIDELSPSYSNLLENLSFTIDSILVDSNETLLYLPWGLANADLSSDNKFLYALNTKSNKIYQFDLDRLELVDSYQFEREGPNSVPPKIWKFQLMNGQKIGFADYQFTGIYNFQTQKLFSYQFSEKDFSNLLDAPTIPKYESLQLSLDGKRIFFLHKNVTQEKVYLGIFDPEKEEGKLVELEEFAFLTQLYFSHTEGITHYVSNFADLGMKIEENRALIYSKGTSKVYLYDLSSGSLTFKSPQHELVPNDQIPPFSNKISSNQEVIDASNSLLFQISYLNFIYDDQRKMYFRFGSIMEKTEDHSPKTKKDVYLFAYDQNLNLKGETKIDELVKVPSYPFFKDGKLWSYVNVEDELGFAVFTFDF</sequence>
<dbReference type="OrthoDB" id="833511at2"/>
<evidence type="ECO:0000313" key="1">
    <source>
        <dbReference type="EMBL" id="SIO06232.1"/>
    </source>
</evidence>
<dbReference type="STRING" id="226505.SAMN05444394_3204"/>
<organism evidence="1 2">
    <name type="scientific">Algoriphagus halophilus</name>
    <dbReference type="NCBI Taxonomy" id="226505"/>
    <lineage>
        <taxon>Bacteria</taxon>
        <taxon>Pseudomonadati</taxon>
        <taxon>Bacteroidota</taxon>
        <taxon>Cytophagia</taxon>
        <taxon>Cytophagales</taxon>
        <taxon>Cyclobacteriaceae</taxon>
        <taxon>Algoriphagus</taxon>
    </lineage>
</organism>
<dbReference type="Proteomes" id="UP000185221">
    <property type="component" value="Unassembled WGS sequence"/>
</dbReference>
<dbReference type="Pfam" id="PF13970">
    <property type="entry name" value="DUF4221"/>
    <property type="match status" value="1"/>
</dbReference>
<reference evidence="2" key="1">
    <citation type="submission" date="2016-11" db="EMBL/GenBank/DDBJ databases">
        <authorList>
            <person name="Varghese N."/>
            <person name="Submissions S."/>
        </authorList>
    </citation>
    <scope>NUCLEOTIDE SEQUENCE [LARGE SCALE GENOMIC DNA]</scope>
    <source>
        <strain evidence="2">DSM 15292</strain>
    </source>
</reference>
<gene>
    <name evidence="1" type="ORF">SAMN05444394_3204</name>
</gene>
<protein>
    <recommendedName>
        <fullName evidence="3">TolB-like 6-blade propeller-like</fullName>
    </recommendedName>
</protein>
<name>A0A1N6GFP7_9BACT</name>
<proteinExistence type="predicted"/>
<dbReference type="AlphaFoldDB" id="A0A1N6GFP7"/>
<dbReference type="RefSeq" id="WP_074225957.1">
    <property type="nucleotide sequence ID" value="NZ_FSRC01000002.1"/>
</dbReference>
<evidence type="ECO:0008006" key="3">
    <source>
        <dbReference type="Google" id="ProtNLM"/>
    </source>
</evidence>
<dbReference type="InterPro" id="IPR025316">
    <property type="entry name" value="DUF4221"/>
</dbReference>
<dbReference type="PROSITE" id="PS51257">
    <property type="entry name" value="PROKAR_LIPOPROTEIN"/>
    <property type="match status" value="1"/>
</dbReference>
<evidence type="ECO:0000313" key="2">
    <source>
        <dbReference type="Proteomes" id="UP000185221"/>
    </source>
</evidence>
<dbReference type="SUPFAM" id="SSF82171">
    <property type="entry name" value="DPP6 N-terminal domain-like"/>
    <property type="match status" value="1"/>
</dbReference>